<reference evidence="2" key="1">
    <citation type="submission" date="2025-08" db="UniProtKB">
        <authorList>
            <consortium name="Ensembl"/>
        </authorList>
    </citation>
    <scope>IDENTIFICATION</scope>
</reference>
<name>A0A8C3JAK3_9CHAR</name>
<dbReference type="Proteomes" id="UP000694419">
    <property type="component" value="Unplaced"/>
</dbReference>
<accession>A0A8C3JAK3</accession>
<dbReference type="InterPro" id="IPR023210">
    <property type="entry name" value="NADP_OxRdtase_dom"/>
</dbReference>
<evidence type="ECO:0000313" key="2">
    <source>
        <dbReference type="Ensembl" id="ENSCPGP00000004850.1"/>
    </source>
</evidence>
<dbReference type="SUPFAM" id="SSF51430">
    <property type="entry name" value="NAD(P)-linked oxidoreductase"/>
    <property type="match status" value="1"/>
</dbReference>
<organism evidence="2 3">
    <name type="scientific">Calidris pygmaea</name>
    <name type="common">Spoon-billed sandpiper</name>
    <dbReference type="NCBI Taxonomy" id="425635"/>
    <lineage>
        <taxon>Eukaryota</taxon>
        <taxon>Metazoa</taxon>
        <taxon>Chordata</taxon>
        <taxon>Craniata</taxon>
        <taxon>Vertebrata</taxon>
        <taxon>Euteleostomi</taxon>
        <taxon>Archelosauria</taxon>
        <taxon>Archosauria</taxon>
        <taxon>Dinosauria</taxon>
        <taxon>Saurischia</taxon>
        <taxon>Theropoda</taxon>
        <taxon>Coelurosauria</taxon>
        <taxon>Aves</taxon>
        <taxon>Neognathae</taxon>
        <taxon>Neoaves</taxon>
        <taxon>Charadriiformes</taxon>
        <taxon>Scolopacidae</taxon>
        <taxon>Calidris</taxon>
    </lineage>
</organism>
<evidence type="ECO:0000259" key="1">
    <source>
        <dbReference type="Pfam" id="PF00248"/>
    </source>
</evidence>
<evidence type="ECO:0000313" key="3">
    <source>
        <dbReference type="Proteomes" id="UP000694419"/>
    </source>
</evidence>
<feature type="domain" description="NADP-dependent oxidoreductase" evidence="1">
    <location>
        <begin position="28"/>
        <end position="99"/>
    </location>
</feature>
<sequence>CMATYLELPTRVRMPTLGLGTWQALQGAARDAVMFAIDVGSRHFDCKTEEVVVRREDLFIVSKLWSTFQERSLVRDARQKTLAALRLDCLDLYLMHWPTGFKDFNSRELSVGVLPLFPLGPDMPLPLSNEECC</sequence>
<dbReference type="InterPro" id="IPR036812">
    <property type="entry name" value="NAD(P)_OxRdtase_dom_sf"/>
</dbReference>
<dbReference type="Pfam" id="PF00248">
    <property type="entry name" value="Aldo_ket_red"/>
    <property type="match status" value="1"/>
</dbReference>
<keyword evidence="3" id="KW-1185">Reference proteome</keyword>
<protein>
    <recommendedName>
        <fullName evidence="1">NADP-dependent oxidoreductase domain-containing protein</fullName>
    </recommendedName>
</protein>
<dbReference type="Gene3D" id="3.20.20.100">
    <property type="entry name" value="NADP-dependent oxidoreductase domain"/>
    <property type="match status" value="1"/>
</dbReference>
<dbReference type="AlphaFoldDB" id="A0A8C3JAK3"/>
<dbReference type="GO" id="GO:0016491">
    <property type="term" value="F:oxidoreductase activity"/>
    <property type="evidence" value="ECO:0007669"/>
    <property type="project" value="InterPro"/>
</dbReference>
<dbReference type="PANTHER" id="PTHR11732">
    <property type="entry name" value="ALDO/KETO REDUCTASE"/>
    <property type="match status" value="1"/>
</dbReference>
<proteinExistence type="predicted"/>
<reference evidence="2" key="2">
    <citation type="submission" date="2025-09" db="UniProtKB">
        <authorList>
            <consortium name="Ensembl"/>
        </authorList>
    </citation>
    <scope>IDENTIFICATION</scope>
</reference>
<dbReference type="Ensembl" id="ENSCPGT00000005326.1">
    <property type="protein sequence ID" value="ENSCPGP00000004850.1"/>
    <property type="gene ID" value="ENSCPGG00000003489.1"/>
</dbReference>
<dbReference type="InterPro" id="IPR020471">
    <property type="entry name" value="AKR"/>
</dbReference>